<evidence type="ECO:0000313" key="2">
    <source>
        <dbReference type="Proteomes" id="UP001157502"/>
    </source>
</evidence>
<keyword evidence="2" id="KW-1185">Reference proteome</keyword>
<gene>
    <name evidence="1" type="ORF">DPEC_G00226380</name>
</gene>
<evidence type="ECO:0000313" key="1">
    <source>
        <dbReference type="EMBL" id="KAJ7997190.1"/>
    </source>
</evidence>
<reference evidence="1" key="1">
    <citation type="submission" date="2021-05" db="EMBL/GenBank/DDBJ databases">
        <authorList>
            <person name="Pan Q."/>
            <person name="Jouanno E."/>
            <person name="Zahm M."/>
            <person name="Klopp C."/>
            <person name="Cabau C."/>
            <person name="Louis A."/>
            <person name="Berthelot C."/>
            <person name="Parey E."/>
            <person name="Roest Crollius H."/>
            <person name="Montfort J."/>
            <person name="Robinson-Rechavi M."/>
            <person name="Bouchez O."/>
            <person name="Lampietro C."/>
            <person name="Lopez Roques C."/>
            <person name="Donnadieu C."/>
            <person name="Postlethwait J."/>
            <person name="Bobe J."/>
            <person name="Dillon D."/>
            <person name="Chandos A."/>
            <person name="von Hippel F."/>
            <person name="Guiguen Y."/>
        </authorList>
    </citation>
    <scope>NUCLEOTIDE SEQUENCE</scope>
    <source>
        <strain evidence="1">YG-Jan2019</strain>
    </source>
</reference>
<protein>
    <submittedName>
        <fullName evidence="1">Uncharacterized protein</fullName>
    </submittedName>
</protein>
<dbReference type="Proteomes" id="UP001157502">
    <property type="component" value="Chromosome 19"/>
</dbReference>
<sequence>MATLGHRLLALCLVPLVFCYPNPPTCYTKVLNMGRDITHQISVVKMDPDTRHCLAHIPDLYLDVHNACIMERLRQFVYLVEDLRARRCAYIGRLHVLGRTVRQLHLIMSERCHGELAFTRNDCEALDRQ</sequence>
<proteinExistence type="predicted"/>
<name>A0ACC2G116_DALPE</name>
<accession>A0ACC2G116</accession>
<comment type="caution">
    <text evidence="1">The sequence shown here is derived from an EMBL/GenBank/DDBJ whole genome shotgun (WGS) entry which is preliminary data.</text>
</comment>
<organism evidence="1 2">
    <name type="scientific">Dallia pectoralis</name>
    <name type="common">Alaska blackfish</name>
    <dbReference type="NCBI Taxonomy" id="75939"/>
    <lineage>
        <taxon>Eukaryota</taxon>
        <taxon>Metazoa</taxon>
        <taxon>Chordata</taxon>
        <taxon>Craniata</taxon>
        <taxon>Vertebrata</taxon>
        <taxon>Euteleostomi</taxon>
        <taxon>Actinopterygii</taxon>
        <taxon>Neopterygii</taxon>
        <taxon>Teleostei</taxon>
        <taxon>Protacanthopterygii</taxon>
        <taxon>Esociformes</taxon>
        <taxon>Umbridae</taxon>
        <taxon>Dallia</taxon>
    </lineage>
</organism>
<dbReference type="EMBL" id="CM055746">
    <property type="protein sequence ID" value="KAJ7997190.1"/>
    <property type="molecule type" value="Genomic_DNA"/>
</dbReference>